<name>Q6UUC5_ORYSJ</name>
<proteinExistence type="predicted"/>
<evidence type="ECO:0000313" key="1">
    <source>
        <dbReference type="EMBL" id="AAQ56468.1"/>
    </source>
</evidence>
<gene>
    <name evidence="1" type="ORF">OSJNBa0074N12.10</name>
</gene>
<dbReference type="AlphaFoldDB" id="Q6UUC5"/>
<dbReference type="EMBL" id="AY360390">
    <property type="protein sequence ID" value="AAQ56468.1"/>
    <property type="molecule type" value="Genomic_DNA"/>
</dbReference>
<organism evidence="1">
    <name type="scientific">Oryza sativa subsp. japonica</name>
    <name type="common">Rice</name>
    <dbReference type="NCBI Taxonomy" id="39947"/>
    <lineage>
        <taxon>Eukaryota</taxon>
        <taxon>Viridiplantae</taxon>
        <taxon>Streptophyta</taxon>
        <taxon>Embryophyta</taxon>
        <taxon>Tracheophyta</taxon>
        <taxon>Spermatophyta</taxon>
        <taxon>Magnoliopsida</taxon>
        <taxon>Liliopsida</taxon>
        <taxon>Poales</taxon>
        <taxon>Poaceae</taxon>
        <taxon>BOP clade</taxon>
        <taxon>Oryzoideae</taxon>
        <taxon>Oryzeae</taxon>
        <taxon>Oryzinae</taxon>
        <taxon>Oryza</taxon>
        <taxon>Oryza sativa</taxon>
    </lineage>
</organism>
<accession>Q6UUC5</accession>
<protein>
    <submittedName>
        <fullName evidence="1">Uncharacterized protein</fullName>
    </submittedName>
</protein>
<reference evidence="1" key="1">
    <citation type="journal article" date="2004" name="Nat. Genet.">
        <title>Sequencing of a rice centromere uncovers active genes.</title>
        <authorList>
            <person name="Nagaki K."/>
            <person name="Cheng Z."/>
            <person name="Ouyang S."/>
            <person name="Talbert P.B."/>
            <person name="Kim M."/>
            <person name="Jones K.M."/>
            <person name="Henikoff S."/>
            <person name="Buell C.R."/>
            <person name="Jiang J."/>
        </authorList>
    </citation>
    <scope>NUCLEOTIDE SEQUENCE</scope>
</reference>
<sequence length="158" mass="17870">MAEFDGGGVDEVALGHVNLKTTTAQLGGGASGGERLPEEWKRRRRRGVTRALWGKCHWGKPRRPREGWNLDHVLVGLPWGKWRRHTSGSGTIWINLDVVAIFGPHLHRQVRALRRLSTFKQQQIDPHHWDNSPWPCPVVHEATPELHVGDVRRLMGGA</sequence>